<keyword evidence="2" id="KW-0812">Transmembrane</keyword>
<evidence type="ECO:0000256" key="2">
    <source>
        <dbReference type="SAM" id="Phobius"/>
    </source>
</evidence>
<evidence type="ECO:0000313" key="4">
    <source>
        <dbReference type="Proteomes" id="UP000095751"/>
    </source>
</evidence>
<dbReference type="AlphaFoldDB" id="A0A1E7FR29"/>
<reference evidence="3 4" key="1">
    <citation type="submission" date="2016-09" db="EMBL/GenBank/DDBJ databases">
        <title>Extensive genetic diversity and differential bi-allelic expression allows diatom success in the polar Southern Ocean.</title>
        <authorList>
            <consortium name="DOE Joint Genome Institute"/>
            <person name="Mock T."/>
            <person name="Otillar R.P."/>
            <person name="Strauss J."/>
            <person name="Dupont C."/>
            <person name="Frickenhaus S."/>
            <person name="Maumus F."/>
            <person name="Mcmullan M."/>
            <person name="Sanges R."/>
            <person name="Schmutz J."/>
            <person name="Toseland A."/>
            <person name="Valas R."/>
            <person name="Veluchamy A."/>
            <person name="Ward B.J."/>
            <person name="Allen A."/>
            <person name="Barry K."/>
            <person name="Falciatore A."/>
            <person name="Ferrante M."/>
            <person name="Fortunato A.E."/>
            <person name="Gloeckner G."/>
            <person name="Gruber A."/>
            <person name="Hipkin R."/>
            <person name="Janech M."/>
            <person name="Kroth P."/>
            <person name="Leese F."/>
            <person name="Lindquist E."/>
            <person name="Lyon B.R."/>
            <person name="Martin J."/>
            <person name="Mayer C."/>
            <person name="Parker M."/>
            <person name="Quesneville H."/>
            <person name="Raymond J."/>
            <person name="Uhlig C."/>
            <person name="Valentin K.U."/>
            <person name="Worden A.Z."/>
            <person name="Armbrust E.V."/>
            <person name="Bowler C."/>
            <person name="Green B."/>
            <person name="Moulton V."/>
            <person name="Van Oosterhout C."/>
            <person name="Grigoriev I."/>
        </authorList>
    </citation>
    <scope>NUCLEOTIDE SEQUENCE [LARGE SCALE GENOMIC DNA]</scope>
    <source>
        <strain evidence="3 4">CCMP1102</strain>
    </source>
</reference>
<keyword evidence="2" id="KW-0472">Membrane</keyword>
<evidence type="ECO:0000313" key="3">
    <source>
        <dbReference type="EMBL" id="OEU20574.1"/>
    </source>
</evidence>
<keyword evidence="2" id="KW-1133">Transmembrane helix</keyword>
<feature type="transmembrane region" description="Helical" evidence="2">
    <location>
        <begin position="12"/>
        <end position="31"/>
    </location>
</feature>
<gene>
    <name evidence="3" type="ORF">FRACYDRAFT_181034</name>
</gene>
<organism evidence="3 4">
    <name type="scientific">Fragilariopsis cylindrus CCMP1102</name>
    <dbReference type="NCBI Taxonomy" id="635003"/>
    <lineage>
        <taxon>Eukaryota</taxon>
        <taxon>Sar</taxon>
        <taxon>Stramenopiles</taxon>
        <taxon>Ochrophyta</taxon>
        <taxon>Bacillariophyta</taxon>
        <taxon>Bacillariophyceae</taxon>
        <taxon>Bacillariophycidae</taxon>
        <taxon>Bacillariales</taxon>
        <taxon>Bacillariaceae</taxon>
        <taxon>Fragilariopsis</taxon>
    </lineage>
</organism>
<accession>A0A1E7FR29</accession>
<protein>
    <submittedName>
        <fullName evidence="3">Uncharacterized protein</fullName>
    </submittedName>
</protein>
<name>A0A1E7FR29_9STRA</name>
<feature type="compositionally biased region" description="Basic and acidic residues" evidence="1">
    <location>
        <begin position="70"/>
        <end position="80"/>
    </location>
</feature>
<feature type="region of interest" description="Disordered" evidence="1">
    <location>
        <begin position="70"/>
        <end position="90"/>
    </location>
</feature>
<keyword evidence="4" id="KW-1185">Reference proteome</keyword>
<dbReference type="EMBL" id="KV784354">
    <property type="protein sequence ID" value="OEU20574.1"/>
    <property type="molecule type" value="Genomic_DNA"/>
</dbReference>
<dbReference type="OrthoDB" id="44812at2759"/>
<feature type="non-terminal residue" evidence="3">
    <location>
        <position position="294"/>
    </location>
</feature>
<sequence>MKFSSTSPSYCIFFWWSGLVGCLITTTGFAVDQSKFRTCESTSFCRRHRGQHSESLYQYQIDIDSVKFHLPPNKENKDNENDINDPSGGESTGLWKSLQDRILGVDHSDDDSQNQKDPYVRGPPPTLTGILKNTAIDTSTGGKEYLDFSIHALSDGLIRMRITEVYKTGGKAANGHHSTKHDKARITYDELVLTVDNLETAEHARWIRPGEEYLVDLLGSKDEATQYMGLQYGDHPAPNGDEKNGMLLLLRLDSFATHLYREADLKQGPIISMGDKKMTHFEIRRNKDSTTTDD</sequence>
<feature type="region of interest" description="Disordered" evidence="1">
    <location>
        <begin position="106"/>
        <end position="126"/>
    </location>
</feature>
<proteinExistence type="predicted"/>
<dbReference type="Proteomes" id="UP000095751">
    <property type="component" value="Unassembled WGS sequence"/>
</dbReference>
<dbReference type="InParanoid" id="A0A1E7FR29"/>
<dbReference type="KEGG" id="fcy:FRACYDRAFT_181034"/>
<evidence type="ECO:0000256" key="1">
    <source>
        <dbReference type="SAM" id="MobiDB-lite"/>
    </source>
</evidence>
<dbReference type="PROSITE" id="PS51257">
    <property type="entry name" value="PROKAR_LIPOPROTEIN"/>
    <property type="match status" value="1"/>
</dbReference>